<dbReference type="EMBL" id="CP019606">
    <property type="protein sequence ID" value="AQP48529.1"/>
    <property type="molecule type" value="Genomic_DNA"/>
</dbReference>
<dbReference type="PANTHER" id="PTHR43176:SF3">
    <property type="entry name" value="3-HYDROXYISOBUTYRYL-COA HYDROLASE, MITOCHONDRIAL"/>
    <property type="match status" value="1"/>
</dbReference>
<dbReference type="OrthoDB" id="9790967at2"/>
<feature type="domain" description="Enoyl-CoA hydratase/isomerase" evidence="4">
    <location>
        <begin position="14"/>
        <end position="180"/>
    </location>
</feature>
<dbReference type="RefSeq" id="WP_158522683.1">
    <property type="nucleotide sequence ID" value="NZ_CP019606.1"/>
</dbReference>
<evidence type="ECO:0000313" key="6">
    <source>
        <dbReference type="Proteomes" id="UP000188145"/>
    </source>
</evidence>
<dbReference type="InterPro" id="IPR045004">
    <property type="entry name" value="ECH_dom"/>
</dbReference>
<dbReference type="InterPro" id="IPR029045">
    <property type="entry name" value="ClpP/crotonase-like_dom_sf"/>
</dbReference>
<dbReference type="GO" id="GO:0006574">
    <property type="term" value="P:L-valine catabolic process"/>
    <property type="evidence" value="ECO:0007669"/>
    <property type="project" value="TreeGrafter"/>
</dbReference>
<dbReference type="Proteomes" id="UP000188145">
    <property type="component" value="Chromosome"/>
</dbReference>
<protein>
    <recommendedName>
        <fullName evidence="2">3-hydroxyisobutyryl-CoA hydrolase</fullName>
        <ecNumber evidence="2">3.1.2.4</ecNumber>
    </recommendedName>
</protein>
<evidence type="ECO:0000259" key="4">
    <source>
        <dbReference type="Pfam" id="PF16113"/>
    </source>
</evidence>
<dbReference type="CDD" id="cd06558">
    <property type="entry name" value="crotonase-like"/>
    <property type="match status" value="1"/>
</dbReference>
<dbReference type="PANTHER" id="PTHR43176">
    <property type="entry name" value="3-HYDROXYISOBUTYRYL-COA HYDROLASE-RELATED"/>
    <property type="match status" value="1"/>
</dbReference>
<gene>
    <name evidence="5" type="ORF">BW730_14465</name>
</gene>
<evidence type="ECO:0000256" key="3">
    <source>
        <dbReference type="ARBA" id="ARBA00022801"/>
    </source>
</evidence>
<dbReference type="GO" id="GO:0003860">
    <property type="term" value="F:3-hydroxyisobutyryl-CoA hydrolase activity"/>
    <property type="evidence" value="ECO:0007669"/>
    <property type="project" value="UniProtKB-EC"/>
</dbReference>
<evidence type="ECO:0000256" key="1">
    <source>
        <dbReference type="ARBA" id="ARBA00001709"/>
    </source>
</evidence>
<sequence>MSETLLTDVTDGIARITLNRPQAINALDDSMMNAMYEALTAWIKDDNVTAVEITANGERGFCAGADVRALASVVEAGGPWLHFLETEYALDMMVANYPKPVSSHMRGITMGGGVGLGGHADRRIVYADTVMAMPETKIGFFPDVGVMYQLSRAGAIGRHIALTSATFTGGDALLLNLADESADGPLPAPLFEDPSAWIEECYASDDPVEIAQALESHPEEAARQAGRDLRARSPFAVFVTLRALINAQKMELSEVLNQDLRLAESVIPMGDFVEGVRALLVDKDNDPKWRYATLEDVPVDEVDKVFSYRSNWQR</sequence>
<comment type="catalytic activity">
    <reaction evidence="1">
        <text>3-hydroxy-2-methylpropanoyl-CoA + H2O = 3-hydroxy-2-methylpropanoate + CoA + H(+)</text>
        <dbReference type="Rhea" id="RHEA:20888"/>
        <dbReference type="ChEBI" id="CHEBI:11805"/>
        <dbReference type="ChEBI" id="CHEBI:15377"/>
        <dbReference type="ChEBI" id="CHEBI:15378"/>
        <dbReference type="ChEBI" id="CHEBI:57287"/>
        <dbReference type="ChEBI" id="CHEBI:57340"/>
        <dbReference type="EC" id="3.1.2.4"/>
    </reaction>
</comment>
<dbReference type="InterPro" id="IPR032259">
    <property type="entry name" value="HIBYL-CoA-H"/>
</dbReference>
<name>A0A1Q2CQY2_9ACTN</name>
<organism evidence="5 6">
    <name type="scientific">Tessaracoccus aquimaris</name>
    <dbReference type="NCBI Taxonomy" id="1332264"/>
    <lineage>
        <taxon>Bacteria</taxon>
        <taxon>Bacillati</taxon>
        <taxon>Actinomycetota</taxon>
        <taxon>Actinomycetes</taxon>
        <taxon>Propionibacteriales</taxon>
        <taxon>Propionibacteriaceae</taxon>
        <taxon>Tessaracoccus</taxon>
    </lineage>
</organism>
<keyword evidence="3" id="KW-0378">Hydrolase</keyword>
<evidence type="ECO:0000256" key="2">
    <source>
        <dbReference type="ARBA" id="ARBA00011915"/>
    </source>
</evidence>
<dbReference type="EC" id="3.1.2.4" evidence="2"/>
<dbReference type="KEGG" id="tes:BW730_14465"/>
<accession>A0A1Q2CQY2</accession>
<dbReference type="Gene3D" id="3.90.226.10">
    <property type="entry name" value="2-enoyl-CoA Hydratase, Chain A, domain 1"/>
    <property type="match status" value="1"/>
</dbReference>
<dbReference type="Pfam" id="PF16113">
    <property type="entry name" value="ECH_2"/>
    <property type="match status" value="2"/>
</dbReference>
<feature type="domain" description="Enoyl-CoA hydratase/isomerase" evidence="4">
    <location>
        <begin position="192"/>
        <end position="306"/>
    </location>
</feature>
<dbReference type="AlphaFoldDB" id="A0A1Q2CQY2"/>
<dbReference type="STRING" id="1332264.BW730_14465"/>
<keyword evidence="6" id="KW-1185">Reference proteome</keyword>
<reference evidence="6" key="1">
    <citation type="submission" date="2017-02" db="EMBL/GenBank/DDBJ databases">
        <title>Tessaracoccus aquaemaris sp. nov., isolated from the intestine of a Korean rockfish, Sebastes schlegelii, in a marine aquaculture pond.</title>
        <authorList>
            <person name="Tak E.J."/>
            <person name="Bae J.-W."/>
        </authorList>
    </citation>
    <scope>NUCLEOTIDE SEQUENCE [LARGE SCALE GENOMIC DNA]</scope>
    <source>
        <strain evidence="6">NSG39</strain>
    </source>
</reference>
<proteinExistence type="predicted"/>
<dbReference type="SUPFAM" id="SSF52096">
    <property type="entry name" value="ClpP/crotonase"/>
    <property type="match status" value="1"/>
</dbReference>
<dbReference type="GO" id="GO:0005829">
    <property type="term" value="C:cytosol"/>
    <property type="evidence" value="ECO:0007669"/>
    <property type="project" value="TreeGrafter"/>
</dbReference>
<evidence type="ECO:0000313" key="5">
    <source>
        <dbReference type="EMBL" id="AQP48529.1"/>
    </source>
</evidence>